<keyword evidence="22" id="KW-1185">Reference proteome</keyword>
<dbReference type="KEGG" id="tmai:FVE67_02325"/>
<feature type="transmembrane region" description="Helical" evidence="19">
    <location>
        <begin position="99"/>
        <end position="124"/>
    </location>
</feature>
<evidence type="ECO:0000256" key="9">
    <source>
        <dbReference type="ARBA" id="ARBA00022679"/>
    </source>
</evidence>
<evidence type="ECO:0000256" key="17">
    <source>
        <dbReference type="ARBA" id="ARBA00048623"/>
    </source>
</evidence>
<keyword evidence="10 19" id="KW-0812">Transmembrane</keyword>
<feature type="transmembrane region" description="Helical" evidence="19">
    <location>
        <begin position="214"/>
        <end position="239"/>
    </location>
</feature>
<evidence type="ECO:0000256" key="16">
    <source>
        <dbReference type="ARBA" id="ARBA00032853"/>
    </source>
</evidence>
<evidence type="ECO:0000256" key="3">
    <source>
        <dbReference type="ARBA" id="ARBA00004663"/>
    </source>
</evidence>
<name>A0A6H1WR87_9BACT</name>
<proteinExistence type="inferred from homology"/>
<dbReference type="Proteomes" id="UP000501253">
    <property type="component" value="Chromosome"/>
</dbReference>
<feature type="transmembrane region" description="Helical" evidence="19">
    <location>
        <begin position="69"/>
        <end position="87"/>
    </location>
</feature>
<comment type="similarity">
    <text evidence="4 19">Belongs to the CobS family.</text>
</comment>
<keyword evidence="11 19" id="KW-0460">Magnesium</keyword>
<feature type="transmembrane region" description="Helical" evidence="19">
    <location>
        <begin position="145"/>
        <end position="163"/>
    </location>
</feature>
<keyword evidence="7 19" id="KW-1003">Cell membrane</keyword>
<dbReference type="EC" id="2.7.8.26" evidence="5 19"/>
<dbReference type="InterPro" id="IPR003805">
    <property type="entry name" value="CobS"/>
</dbReference>
<dbReference type="AlphaFoldDB" id="A0A6H1WR87"/>
<evidence type="ECO:0000256" key="15">
    <source>
        <dbReference type="ARBA" id="ARBA00032605"/>
    </source>
</evidence>
<dbReference type="GO" id="GO:0008818">
    <property type="term" value="F:cobalamin 5'-phosphate synthase activity"/>
    <property type="evidence" value="ECO:0007669"/>
    <property type="project" value="UniProtKB-UniRule"/>
</dbReference>
<keyword evidence="12 19" id="KW-1133">Transmembrane helix</keyword>
<evidence type="ECO:0000256" key="13">
    <source>
        <dbReference type="ARBA" id="ARBA00023136"/>
    </source>
</evidence>
<evidence type="ECO:0000256" key="7">
    <source>
        <dbReference type="ARBA" id="ARBA00022475"/>
    </source>
</evidence>
<evidence type="ECO:0000256" key="14">
    <source>
        <dbReference type="ARBA" id="ARBA00025228"/>
    </source>
</evidence>
<gene>
    <name evidence="19" type="primary">cobS</name>
    <name evidence="21" type="ORF">FVE67_02325</name>
</gene>
<evidence type="ECO:0000256" key="12">
    <source>
        <dbReference type="ARBA" id="ARBA00022989"/>
    </source>
</evidence>
<keyword evidence="13 19" id="KW-0472">Membrane</keyword>
<evidence type="ECO:0000256" key="1">
    <source>
        <dbReference type="ARBA" id="ARBA00001946"/>
    </source>
</evidence>
<comment type="catalytic activity">
    <reaction evidence="17 19">
        <text>alpha-ribazole + adenosylcob(III)inamide-GDP = adenosylcob(III)alamin + GMP + H(+)</text>
        <dbReference type="Rhea" id="RHEA:16049"/>
        <dbReference type="ChEBI" id="CHEBI:10329"/>
        <dbReference type="ChEBI" id="CHEBI:15378"/>
        <dbReference type="ChEBI" id="CHEBI:18408"/>
        <dbReference type="ChEBI" id="CHEBI:58115"/>
        <dbReference type="ChEBI" id="CHEBI:60487"/>
        <dbReference type="EC" id="2.7.8.26"/>
    </reaction>
</comment>
<dbReference type="PANTHER" id="PTHR34148">
    <property type="entry name" value="ADENOSYLCOBINAMIDE-GDP RIBAZOLETRANSFERASE"/>
    <property type="match status" value="1"/>
</dbReference>
<feature type="region of interest" description="Disordered" evidence="20">
    <location>
        <begin position="1"/>
        <end position="35"/>
    </location>
</feature>
<dbReference type="EMBL" id="CP042909">
    <property type="protein sequence ID" value="QJA05703.1"/>
    <property type="molecule type" value="Genomic_DNA"/>
</dbReference>
<dbReference type="PANTHER" id="PTHR34148:SF1">
    <property type="entry name" value="ADENOSYLCOBINAMIDE-GDP RIBAZOLETRANSFERASE"/>
    <property type="match status" value="1"/>
</dbReference>
<comment type="cofactor">
    <cofactor evidence="1 19">
        <name>Mg(2+)</name>
        <dbReference type="ChEBI" id="CHEBI:18420"/>
    </cofactor>
</comment>
<sequence>MEKGPGRRWPARSLRPPCVSTGRWPPSSLPGSPKGGNLPLKEEWSALWGAFSFFTRLPLRPLAFSPDRFVLYLPLVGAFLGGVNFLLGKTLLSPYGPEALAFGLLLVQYFLANYFHFDGLLDTLDALAAQGDRRRRLEILKGPEIGALGFLFGFFHLLGQFLALKALLVRGLGPVFFKPLLGRWFILWGLIFGRPAKEEGLGALFFGKRALFRAGLALVPLSLFLFWFYPWETVVLWFLAYGITKFLERVFGGLTGDHLGALCELGEALFLLSLLR</sequence>
<evidence type="ECO:0000256" key="5">
    <source>
        <dbReference type="ARBA" id="ARBA00013200"/>
    </source>
</evidence>
<comment type="subcellular location">
    <subcellularLocation>
        <location evidence="2 19">Cell membrane</location>
        <topology evidence="2 19">Multi-pass membrane protein</topology>
    </subcellularLocation>
</comment>
<evidence type="ECO:0000256" key="10">
    <source>
        <dbReference type="ARBA" id="ARBA00022692"/>
    </source>
</evidence>
<evidence type="ECO:0000256" key="6">
    <source>
        <dbReference type="ARBA" id="ARBA00015850"/>
    </source>
</evidence>
<accession>A0A6H1WR87</accession>
<keyword evidence="8 19" id="KW-0169">Cobalamin biosynthesis</keyword>
<evidence type="ECO:0000313" key="21">
    <source>
        <dbReference type="EMBL" id="QJA05703.1"/>
    </source>
</evidence>
<protein>
    <recommendedName>
        <fullName evidence="6 19">Adenosylcobinamide-GDP ribazoletransferase</fullName>
        <ecNumber evidence="5 19">2.7.8.26</ecNumber>
    </recommendedName>
    <alternativeName>
        <fullName evidence="16 19">Cobalamin synthase</fullName>
    </alternativeName>
    <alternativeName>
        <fullName evidence="15 19">Cobalamin-5'-phosphate synthase</fullName>
    </alternativeName>
</protein>
<feature type="transmembrane region" description="Helical" evidence="19">
    <location>
        <begin position="175"/>
        <end position="193"/>
    </location>
</feature>
<evidence type="ECO:0000256" key="2">
    <source>
        <dbReference type="ARBA" id="ARBA00004651"/>
    </source>
</evidence>
<dbReference type="HAMAP" id="MF_00719">
    <property type="entry name" value="CobS"/>
    <property type="match status" value="1"/>
</dbReference>
<evidence type="ECO:0000256" key="19">
    <source>
        <dbReference type="HAMAP-Rule" id="MF_00719"/>
    </source>
</evidence>
<evidence type="ECO:0000256" key="20">
    <source>
        <dbReference type="SAM" id="MobiDB-lite"/>
    </source>
</evidence>
<dbReference type="UniPathway" id="UPA00148">
    <property type="reaction ID" value="UER00238"/>
</dbReference>
<comment type="catalytic activity">
    <reaction evidence="18 19">
        <text>alpha-ribazole 5'-phosphate + adenosylcob(III)inamide-GDP = adenosylcob(III)alamin 5'-phosphate + GMP + H(+)</text>
        <dbReference type="Rhea" id="RHEA:23560"/>
        <dbReference type="ChEBI" id="CHEBI:15378"/>
        <dbReference type="ChEBI" id="CHEBI:57918"/>
        <dbReference type="ChEBI" id="CHEBI:58115"/>
        <dbReference type="ChEBI" id="CHEBI:60487"/>
        <dbReference type="ChEBI" id="CHEBI:60493"/>
        <dbReference type="EC" id="2.7.8.26"/>
    </reaction>
</comment>
<evidence type="ECO:0000256" key="11">
    <source>
        <dbReference type="ARBA" id="ARBA00022842"/>
    </source>
</evidence>
<keyword evidence="9 19" id="KW-0808">Transferase</keyword>
<dbReference type="GO" id="GO:0009236">
    <property type="term" value="P:cobalamin biosynthetic process"/>
    <property type="evidence" value="ECO:0007669"/>
    <property type="project" value="UniProtKB-UniRule"/>
</dbReference>
<organism evidence="21 22">
    <name type="scientific">Thermosulfurimonas marina</name>
    <dbReference type="NCBI Taxonomy" id="2047767"/>
    <lineage>
        <taxon>Bacteria</taxon>
        <taxon>Pseudomonadati</taxon>
        <taxon>Thermodesulfobacteriota</taxon>
        <taxon>Thermodesulfobacteria</taxon>
        <taxon>Thermodesulfobacteriales</taxon>
        <taxon>Thermodesulfobacteriaceae</taxon>
        <taxon>Thermosulfurimonas</taxon>
    </lineage>
</organism>
<evidence type="ECO:0000256" key="8">
    <source>
        <dbReference type="ARBA" id="ARBA00022573"/>
    </source>
</evidence>
<evidence type="ECO:0000313" key="22">
    <source>
        <dbReference type="Proteomes" id="UP000501253"/>
    </source>
</evidence>
<feature type="compositionally biased region" description="Low complexity" evidence="20">
    <location>
        <begin position="25"/>
        <end position="35"/>
    </location>
</feature>
<comment type="function">
    <text evidence="14 19">Joins adenosylcobinamide-GDP and alpha-ribazole to generate adenosylcobalamin (Ado-cobalamin). Also synthesizes adenosylcobalamin 5'-phosphate from adenosylcobinamide-GDP and alpha-ribazole 5'-phosphate.</text>
</comment>
<dbReference type="GO" id="GO:0051073">
    <property type="term" value="F:adenosylcobinamide-GDP ribazoletransferase activity"/>
    <property type="evidence" value="ECO:0007669"/>
    <property type="project" value="UniProtKB-UniRule"/>
</dbReference>
<dbReference type="GO" id="GO:0005886">
    <property type="term" value="C:plasma membrane"/>
    <property type="evidence" value="ECO:0007669"/>
    <property type="project" value="UniProtKB-SubCell"/>
</dbReference>
<evidence type="ECO:0000256" key="4">
    <source>
        <dbReference type="ARBA" id="ARBA00010561"/>
    </source>
</evidence>
<dbReference type="Pfam" id="PF02654">
    <property type="entry name" value="CobS"/>
    <property type="match status" value="1"/>
</dbReference>
<evidence type="ECO:0000256" key="18">
    <source>
        <dbReference type="ARBA" id="ARBA00049504"/>
    </source>
</evidence>
<reference evidence="21 22" key="1">
    <citation type="submission" date="2019-08" db="EMBL/GenBank/DDBJ databases">
        <title>Complete genome sequence of Thermosulfurimonas marina SU872T, an anaerobic thermophilic chemolithoautotrophic bacterium isolated from a shallow marine hydrothermal vent.</title>
        <authorList>
            <person name="Allioux M."/>
            <person name="Jebbar M."/>
            <person name="Slobodkina G."/>
            <person name="Slobodkin A."/>
            <person name="Moalic Y."/>
            <person name="Frolova A."/>
            <person name="Shao Z."/>
            <person name="Alain K."/>
        </authorList>
    </citation>
    <scope>NUCLEOTIDE SEQUENCE [LARGE SCALE GENOMIC DNA]</scope>
    <source>
        <strain evidence="21 22">SU872</strain>
    </source>
</reference>
<comment type="pathway">
    <text evidence="3 19">Cofactor biosynthesis; adenosylcobalamin biosynthesis; adenosylcobalamin from cob(II)yrinate a,c-diamide: step 7/7.</text>
</comment>